<keyword evidence="3" id="KW-1185">Reference proteome</keyword>
<proteinExistence type="predicted"/>
<accession>A0ABR4B6T2</accession>
<dbReference type="EMBL" id="JBHFEH010000022">
    <property type="protein sequence ID" value="KAL2053133.1"/>
    <property type="molecule type" value="Genomic_DNA"/>
</dbReference>
<feature type="compositionally biased region" description="Basic residues" evidence="1">
    <location>
        <begin position="72"/>
        <end position="83"/>
    </location>
</feature>
<reference evidence="2 3" key="1">
    <citation type="submission" date="2024-09" db="EMBL/GenBank/DDBJ databases">
        <title>Rethinking Asexuality: The Enigmatic Case of Functional Sexual Genes in Lepraria (Stereocaulaceae).</title>
        <authorList>
            <person name="Doellman M."/>
            <person name="Sun Y."/>
            <person name="Barcenas-Pena A."/>
            <person name="Lumbsch H.T."/>
            <person name="Grewe F."/>
        </authorList>
    </citation>
    <scope>NUCLEOTIDE SEQUENCE [LARGE SCALE GENOMIC DNA]</scope>
    <source>
        <strain evidence="2 3">Grewe 0041</strain>
    </source>
</reference>
<protein>
    <submittedName>
        <fullName evidence="2">Uncharacterized protein</fullName>
    </submittedName>
</protein>
<sequence>MLQRQLHINDFINPDEQRTNHLFGDNRDLEALCLAGRPSLTGPVGTSGKTSRSLSPLQRPRSPDVTVPTTRGYRHRRPKTKSRPRTELPRFQPATSWRLE</sequence>
<gene>
    <name evidence="2" type="ORF">ABVK25_006457</name>
</gene>
<dbReference type="Proteomes" id="UP001590951">
    <property type="component" value="Unassembled WGS sequence"/>
</dbReference>
<feature type="compositionally biased region" description="Low complexity" evidence="1">
    <location>
        <begin position="51"/>
        <end position="60"/>
    </location>
</feature>
<evidence type="ECO:0000313" key="2">
    <source>
        <dbReference type="EMBL" id="KAL2053133.1"/>
    </source>
</evidence>
<organism evidence="2 3">
    <name type="scientific">Lepraria finkii</name>
    <dbReference type="NCBI Taxonomy" id="1340010"/>
    <lineage>
        <taxon>Eukaryota</taxon>
        <taxon>Fungi</taxon>
        <taxon>Dikarya</taxon>
        <taxon>Ascomycota</taxon>
        <taxon>Pezizomycotina</taxon>
        <taxon>Lecanoromycetes</taxon>
        <taxon>OSLEUM clade</taxon>
        <taxon>Lecanoromycetidae</taxon>
        <taxon>Lecanorales</taxon>
        <taxon>Lecanorineae</taxon>
        <taxon>Stereocaulaceae</taxon>
        <taxon>Lepraria</taxon>
    </lineage>
</organism>
<comment type="caution">
    <text evidence="2">The sequence shown here is derived from an EMBL/GenBank/DDBJ whole genome shotgun (WGS) entry which is preliminary data.</text>
</comment>
<feature type="region of interest" description="Disordered" evidence="1">
    <location>
        <begin position="37"/>
        <end position="100"/>
    </location>
</feature>
<name>A0ABR4B6T2_9LECA</name>
<evidence type="ECO:0000313" key="3">
    <source>
        <dbReference type="Proteomes" id="UP001590951"/>
    </source>
</evidence>
<evidence type="ECO:0000256" key="1">
    <source>
        <dbReference type="SAM" id="MobiDB-lite"/>
    </source>
</evidence>